<dbReference type="STRING" id="361041.VW35_15105"/>
<keyword evidence="2" id="KW-1185">Reference proteome</keyword>
<accession>A0A0F5L752</accession>
<evidence type="ECO:0000313" key="2">
    <source>
        <dbReference type="Proteomes" id="UP000033514"/>
    </source>
</evidence>
<comment type="caution">
    <text evidence="1">The sequence shown here is derived from an EMBL/GenBank/DDBJ whole genome shotgun (WGS) entry which is preliminary data.</text>
</comment>
<dbReference type="PATRIC" id="fig|361041.3.peg.2411"/>
<organism evidence="1 2">
    <name type="scientific">Devosia soli</name>
    <dbReference type="NCBI Taxonomy" id="361041"/>
    <lineage>
        <taxon>Bacteria</taxon>
        <taxon>Pseudomonadati</taxon>
        <taxon>Pseudomonadota</taxon>
        <taxon>Alphaproteobacteria</taxon>
        <taxon>Hyphomicrobiales</taxon>
        <taxon>Devosiaceae</taxon>
        <taxon>Devosia</taxon>
    </lineage>
</organism>
<gene>
    <name evidence="1" type="ORF">VW35_15105</name>
</gene>
<reference evidence="1 2" key="1">
    <citation type="submission" date="2015-03" db="EMBL/GenBank/DDBJ databases">
        <authorList>
            <person name="Hassan Y.I."/>
            <person name="Lepp D."/>
            <person name="Zhou T."/>
        </authorList>
    </citation>
    <scope>NUCLEOTIDE SEQUENCE [LARGE SCALE GENOMIC DNA]</scope>
    <source>
        <strain evidence="1 2">GH2-10</strain>
    </source>
</reference>
<dbReference type="OrthoDB" id="66316at2"/>
<proteinExistence type="predicted"/>
<dbReference type="AlphaFoldDB" id="A0A0F5L752"/>
<evidence type="ECO:0000313" key="1">
    <source>
        <dbReference type="EMBL" id="KKB77472.1"/>
    </source>
</evidence>
<protein>
    <submittedName>
        <fullName evidence="1">Uncharacterized protein</fullName>
    </submittedName>
</protein>
<dbReference type="RefSeq" id="WP_046143921.1">
    <property type="nucleotide sequence ID" value="NZ_LAJG01000025.1"/>
</dbReference>
<dbReference type="Pfam" id="PF20001">
    <property type="entry name" value="DUF6428"/>
    <property type="match status" value="1"/>
</dbReference>
<dbReference type="Proteomes" id="UP000033514">
    <property type="component" value="Unassembled WGS sequence"/>
</dbReference>
<name>A0A0F5L752_9HYPH</name>
<sequence length="169" mass="17956">MNARATIPYVEVQSTLGAVLAGLDGHGEKTLAIIYGDREVQQGFHVTEVKAGSFTTLDCGGNPDAWQETVLQVEDIPSEGKPQMTAAKFASILAQVDSKVPLNHEARFTIEIGRPGEPMCVFDVADLSIEDDRAILTLGIRAAICKPRHRAAQFEAASCGGPAATSNCC</sequence>
<dbReference type="EMBL" id="LAJG01000025">
    <property type="protein sequence ID" value="KKB77472.1"/>
    <property type="molecule type" value="Genomic_DNA"/>
</dbReference>
<dbReference type="InterPro" id="IPR045534">
    <property type="entry name" value="DUF6428"/>
</dbReference>